<organism evidence="2">
    <name type="scientific">Timema californicum</name>
    <name type="common">California timema</name>
    <name type="synonym">Walking stick</name>
    <dbReference type="NCBI Taxonomy" id="61474"/>
    <lineage>
        <taxon>Eukaryota</taxon>
        <taxon>Metazoa</taxon>
        <taxon>Ecdysozoa</taxon>
        <taxon>Arthropoda</taxon>
        <taxon>Hexapoda</taxon>
        <taxon>Insecta</taxon>
        <taxon>Pterygota</taxon>
        <taxon>Neoptera</taxon>
        <taxon>Polyneoptera</taxon>
        <taxon>Phasmatodea</taxon>
        <taxon>Timematodea</taxon>
        <taxon>Timematoidea</taxon>
        <taxon>Timematidae</taxon>
        <taxon>Timema</taxon>
    </lineage>
</organism>
<evidence type="ECO:0000256" key="1">
    <source>
        <dbReference type="SAM" id="MobiDB-lite"/>
    </source>
</evidence>
<dbReference type="AlphaFoldDB" id="A0A7R9IVA6"/>
<dbReference type="EMBL" id="OE179080">
    <property type="protein sequence ID" value="CAD7567378.1"/>
    <property type="molecule type" value="Genomic_DNA"/>
</dbReference>
<proteinExistence type="predicted"/>
<evidence type="ECO:0000313" key="2">
    <source>
        <dbReference type="EMBL" id="CAD7567378.1"/>
    </source>
</evidence>
<sequence length="380" mass="42949">MKGHRSVGERVVWRQQGVGATSAPGRGGGVFLLEEAVKKRGPCRGAGVRNGSTRHRVSTAFRGGARPLISDYLIPCRNLTLPFIASYFKVIAHKFKFNAIYSMINATYSKINATHFKIIATCTKGNSPYSKVIATNSPNKCILNNFAQAFRTRNAKLCVSKLLYHNHDHDTRPEKLRILPLRVKSRCGENFYWVTNKKNSKLRLKIHTDLHETALLRISRRESTLSEVLSSTQLHATCDHDVHADEPTEPPKDQPPPVHPTEIRTSISPSSAVELNTTSALSNYATEAAWAREKRKVPRRPSGGCANYCLCRGHKQLRHITSATYESKHTPFYWDTGTMFTSSAQINKRECPPLKLIKKEVPECITIRPCFTEWRVMRRR</sequence>
<gene>
    <name evidence="2" type="ORF">TCMB3V08_LOCUS180</name>
</gene>
<reference evidence="2" key="1">
    <citation type="submission" date="2020-11" db="EMBL/GenBank/DDBJ databases">
        <authorList>
            <person name="Tran Van P."/>
        </authorList>
    </citation>
    <scope>NUCLEOTIDE SEQUENCE</scope>
</reference>
<feature type="compositionally biased region" description="Basic and acidic residues" evidence="1">
    <location>
        <begin position="241"/>
        <end position="252"/>
    </location>
</feature>
<protein>
    <submittedName>
        <fullName evidence="2">(California timema) hypothetical protein</fullName>
    </submittedName>
</protein>
<name>A0A7R9IVA6_TIMCA</name>
<accession>A0A7R9IVA6</accession>
<feature type="region of interest" description="Disordered" evidence="1">
    <location>
        <begin position="241"/>
        <end position="266"/>
    </location>
</feature>